<feature type="signal peptide" evidence="2">
    <location>
        <begin position="1"/>
        <end position="27"/>
    </location>
</feature>
<accession>A0A158KI61</accession>
<dbReference type="AlphaFoldDB" id="A0A158KI61"/>
<keyword evidence="2" id="KW-0732">Signal</keyword>
<dbReference type="EMBL" id="FCOM02000035">
    <property type="protein sequence ID" value="SAL80777.1"/>
    <property type="molecule type" value="Genomic_DNA"/>
</dbReference>
<evidence type="ECO:0008006" key="5">
    <source>
        <dbReference type="Google" id="ProtNLM"/>
    </source>
</evidence>
<dbReference type="RefSeq" id="WP_061150111.1">
    <property type="nucleotide sequence ID" value="NZ_FCOM02000035.1"/>
</dbReference>
<protein>
    <recommendedName>
        <fullName evidence="5">Purine nucleoside phosphorylase</fullName>
    </recommendedName>
</protein>
<dbReference type="Proteomes" id="UP000055019">
    <property type="component" value="Unassembled WGS sequence"/>
</dbReference>
<feature type="region of interest" description="Disordered" evidence="1">
    <location>
        <begin position="25"/>
        <end position="100"/>
    </location>
</feature>
<gene>
    <name evidence="3" type="ORF">AWB74_05786</name>
</gene>
<feature type="chain" id="PRO_5007627725" description="Purine nucleoside phosphorylase" evidence="2">
    <location>
        <begin position="28"/>
        <end position="100"/>
    </location>
</feature>
<organism evidence="3 4">
    <name type="scientific">Caballeronia arvi</name>
    <dbReference type="NCBI Taxonomy" id="1777135"/>
    <lineage>
        <taxon>Bacteria</taxon>
        <taxon>Pseudomonadati</taxon>
        <taxon>Pseudomonadota</taxon>
        <taxon>Betaproteobacteria</taxon>
        <taxon>Burkholderiales</taxon>
        <taxon>Burkholderiaceae</taxon>
        <taxon>Caballeronia</taxon>
    </lineage>
</organism>
<evidence type="ECO:0000256" key="2">
    <source>
        <dbReference type="SAM" id="SignalP"/>
    </source>
</evidence>
<feature type="compositionally biased region" description="Basic residues" evidence="1">
    <location>
        <begin position="46"/>
        <end position="58"/>
    </location>
</feature>
<evidence type="ECO:0000313" key="3">
    <source>
        <dbReference type="EMBL" id="SAL80777.1"/>
    </source>
</evidence>
<evidence type="ECO:0000256" key="1">
    <source>
        <dbReference type="SAM" id="MobiDB-lite"/>
    </source>
</evidence>
<name>A0A158KI61_9BURK</name>
<evidence type="ECO:0000313" key="4">
    <source>
        <dbReference type="Proteomes" id="UP000055019"/>
    </source>
</evidence>
<reference evidence="3" key="1">
    <citation type="submission" date="2016-01" db="EMBL/GenBank/DDBJ databases">
        <authorList>
            <person name="Peeters C."/>
        </authorList>
    </citation>
    <scope>NUCLEOTIDE SEQUENCE [LARGE SCALE GENOMIC DNA]</scope>
    <source>
        <strain evidence="3">LMG 29317</strain>
    </source>
</reference>
<proteinExistence type="predicted"/>
<sequence>MQASVKNIAVLLVVTVLGAFGASHANAQNNGLTGTDTTKAASTTKAQKKAARKQARAKRNAELKKLEDAGYNPGTSNDIDYPQNIQDAQKKANSGAGTSQ</sequence>
<comment type="caution">
    <text evidence="3">The sequence shown here is derived from an EMBL/GenBank/DDBJ whole genome shotgun (WGS) entry which is preliminary data.</text>
</comment>
<feature type="compositionally biased region" description="Basic and acidic residues" evidence="1">
    <location>
        <begin position="59"/>
        <end position="68"/>
    </location>
</feature>
<feature type="compositionally biased region" description="Polar residues" evidence="1">
    <location>
        <begin position="25"/>
        <end position="36"/>
    </location>
</feature>
<keyword evidence="4" id="KW-1185">Reference proteome</keyword>
<feature type="compositionally biased region" description="Polar residues" evidence="1">
    <location>
        <begin position="73"/>
        <end position="100"/>
    </location>
</feature>